<name>A0A7W9ZPU8_RHILE</name>
<reference evidence="2 3" key="1">
    <citation type="submission" date="2020-08" db="EMBL/GenBank/DDBJ databases">
        <title>Genomic Encyclopedia of Type Strains, Phase IV (KMG-V): Genome sequencing to study the core and pangenomes of soil and plant-associated prokaryotes.</title>
        <authorList>
            <person name="Whitman W."/>
        </authorList>
    </citation>
    <scope>NUCLEOTIDE SEQUENCE [LARGE SCALE GENOMIC DNA]</scope>
    <source>
        <strain evidence="2 3">SEMIA 4011</strain>
    </source>
</reference>
<dbReference type="Proteomes" id="UP000517187">
    <property type="component" value="Unassembled WGS sequence"/>
</dbReference>
<proteinExistence type="predicted"/>
<dbReference type="EMBL" id="JACIIJ010000001">
    <property type="protein sequence ID" value="MBB6219294.1"/>
    <property type="molecule type" value="Genomic_DNA"/>
</dbReference>
<accession>A0A7W9ZPU8</accession>
<dbReference type="RefSeq" id="WP_246809079.1">
    <property type="nucleotide sequence ID" value="NZ_JACIIJ010000001.1"/>
</dbReference>
<evidence type="ECO:0000313" key="2">
    <source>
        <dbReference type="EMBL" id="MBB6219294.1"/>
    </source>
</evidence>
<feature type="region of interest" description="Disordered" evidence="1">
    <location>
        <begin position="1"/>
        <end position="28"/>
    </location>
</feature>
<protein>
    <submittedName>
        <fullName evidence="2">Uncharacterized protein</fullName>
    </submittedName>
</protein>
<organism evidence="2 3">
    <name type="scientific">Rhizobium leguminosarum</name>
    <dbReference type="NCBI Taxonomy" id="384"/>
    <lineage>
        <taxon>Bacteria</taxon>
        <taxon>Pseudomonadati</taxon>
        <taxon>Pseudomonadota</taxon>
        <taxon>Alphaproteobacteria</taxon>
        <taxon>Hyphomicrobiales</taxon>
        <taxon>Rhizobiaceae</taxon>
        <taxon>Rhizobium/Agrobacterium group</taxon>
        <taxon>Rhizobium</taxon>
    </lineage>
</organism>
<dbReference type="AlphaFoldDB" id="A0A7W9ZPU8"/>
<gene>
    <name evidence="2" type="ORF">GGE66_000238</name>
</gene>
<sequence length="46" mass="4781">MTVGGIEVGEAKTNNGDLDPGGSYDVDKASLNQSSIQFGRGVIRAR</sequence>
<evidence type="ECO:0000256" key="1">
    <source>
        <dbReference type="SAM" id="MobiDB-lite"/>
    </source>
</evidence>
<evidence type="ECO:0000313" key="3">
    <source>
        <dbReference type="Proteomes" id="UP000517187"/>
    </source>
</evidence>
<comment type="caution">
    <text evidence="2">The sequence shown here is derived from an EMBL/GenBank/DDBJ whole genome shotgun (WGS) entry which is preliminary data.</text>
</comment>